<dbReference type="Gene3D" id="3.40.50.300">
    <property type="entry name" value="P-loop containing nucleotide triphosphate hydrolases"/>
    <property type="match status" value="2"/>
</dbReference>
<keyword evidence="3" id="KW-0067">ATP-binding</keyword>
<dbReference type="InterPro" id="IPR027417">
    <property type="entry name" value="P-loop_NTPase"/>
</dbReference>
<reference evidence="3 4" key="1">
    <citation type="submission" date="2024-09" db="EMBL/GenBank/DDBJ databases">
        <authorList>
            <person name="Sun Q."/>
            <person name="Mori K."/>
        </authorList>
    </citation>
    <scope>NUCLEOTIDE SEQUENCE [LARGE SCALE GENOMIC DNA]</scope>
    <source>
        <strain evidence="3 4">NCAIM B.02481</strain>
    </source>
</reference>
<sequence>MPILLQDIWKIHTDVQEQMLQLRSVPVRVIPEPPRIVNDKLFLRIDENDETDKFLESLATTFNINSEQINLKNEYIHVDTNHANEISLEQKRELSVKASANFIEFLPNPIIDGYINKFKSPISDLKDVMNNLSIDYEFDRNGRLQISIDDLKLLNEESSNNINIPENASIIIPAYPNPLYFIKKKLPFLSATHKTSTHRRNGNITWNRIIEISSGYLKEEITEKLNKEFGLTLIGYEYVFYVDENAIGKYNPKESSHTLPILNTENNSFLFKTNLKRNRQEDGMLKGYNDEKWEFKMKYNRLKKFFHSFFGSENVQFESKFVYSYDLYKYTTEFLPSINYKQEDFWQEVYNSFNGDSISVSENTESIGIDFDWRNEDIVDVILNNISKCPFINFHLFSNHRCNIDFQIQDVSLDETEKQLREKFPSIKTKRDNRKGTLYFYQEYQSSEQAIMLKEMIQSELNDFDSGLYQTGLYDIPNNMEKYILSIDDLAKRESQSTAIKEIRGADFNFDGKYLGKLIRVSFPEITLDISGDHFERNRRLLEENQIDTIEPNLIGDIEKINRLKSSLNNIVSGDNLQNPNLSDFIFDASKAIAIEDIEYHIHNSSETYNSLNNHLLNKRINEPQKQAIIKTLLAEDLALIQGPPGTGKSTAIAEIIWQHIRKDSKERILLTSETNLAVDNAIDRIVNSSHNLVKPIRIGGEEKLEIEGRQFSIETMKRWVENGIIDVAHDEMNDDEESLPQKLILLNWINNIKSRIDKNELDGSIYELWHKNLSNPSKKMKEAFYNSYVKNCNVIGATCSSIGKYNKVLSDLLSATYNRNVKISTAFYKQYCEIYGKKNEYVNKQGENKAKYEEVDLFFTTVIQDESSKATPAELSLPLIYGKKNIIIGDHRQLPPLLDKESFMMSLDFLLDRIDNETEIKKINELKRFVDKNFDVLEVSHFERLFNEIDDSLKGVFNLQYRMHPDINEVIKQFYVDDGGLQCGLIEPIDLGVNDPDKGNPASRYHGIEIEGFLSSNDLTKDNHVIWVDTDSPELLDGTSRVNYGEVEAIQEILESFRTSENFHQYQNFWKNPEDQQIGLISFYGKQIRLLKDLRNKFKDIPIRVSTVDRFQGMERNIIIVSMVRSNRIATDKNQKPDRTLYGDLGYQEQKELGFAKSPNRLNVALSRAKRLLIIVGNSELFRQKSIYDNVYQTIEDNPNGKIIKYETK</sequence>
<dbReference type="PANTHER" id="PTHR10887:SF495">
    <property type="entry name" value="HELICASE SENATAXIN ISOFORM X1-RELATED"/>
    <property type="match status" value="1"/>
</dbReference>
<evidence type="ECO:0000259" key="1">
    <source>
        <dbReference type="Pfam" id="PF13086"/>
    </source>
</evidence>
<dbReference type="GO" id="GO:0004386">
    <property type="term" value="F:helicase activity"/>
    <property type="evidence" value="ECO:0007669"/>
    <property type="project" value="UniProtKB-KW"/>
</dbReference>
<keyword evidence="4" id="KW-1185">Reference proteome</keyword>
<dbReference type="CDD" id="cd18808">
    <property type="entry name" value="SF1_C_Upf1"/>
    <property type="match status" value="1"/>
</dbReference>
<dbReference type="PANTHER" id="PTHR10887">
    <property type="entry name" value="DNA2/NAM7 HELICASE FAMILY"/>
    <property type="match status" value="1"/>
</dbReference>
<keyword evidence="3" id="KW-0378">Hydrolase</keyword>
<evidence type="ECO:0000313" key="3">
    <source>
        <dbReference type="EMBL" id="MFC0604271.1"/>
    </source>
</evidence>
<evidence type="ECO:0000259" key="2">
    <source>
        <dbReference type="Pfam" id="PF13087"/>
    </source>
</evidence>
<dbReference type="InterPro" id="IPR045055">
    <property type="entry name" value="DNA2/NAM7-like"/>
</dbReference>
<dbReference type="Pfam" id="PF13087">
    <property type="entry name" value="AAA_12"/>
    <property type="match status" value="1"/>
</dbReference>
<dbReference type="InterPro" id="IPR041679">
    <property type="entry name" value="DNA2/NAM7-like_C"/>
</dbReference>
<feature type="domain" description="DNA2/NAM7 helicase helicase" evidence="1">
    <location>
        <begin position="621"/>
        <end position="805"/>
    </location>
</feature>
<feature type="domain" description="DNA2/NAM7 helicase helicase" evidence="1">
    <location>
        <begin position="857"/>
        <end position="899"/>
    </location>
</feature>
<evidence type="ECO:0000313" key="4">
    <source>
        <dbReference type="Proteomes" id="UP001589832"/>
    </source>
</evidence>
<dbReference type="EMBL" id="JBHLTQ010000003">
    <property type="protein sequence ID" value="MFC0604271.1"/>
    <property type="molecule type" value="Genomic_DNA"/>
</dbReference>
<keyword evidence="3" id="KW-0347">Helicase</keyword>
<feature type="domain" description="DNA2/NAM7 helicase-like C-terminal" evidence="2">
    <location>
        <begin position="938"/>
        <end position="1180"/>
    </location>
</feature>
<organism evidence="3 4">
    <name type="scientific">Winogradskyella pulchriflava</name>
    <dbReference type="NCBI Taxonomy" id="1110688"/>
    <lineage>
        <taxon>Bacteria</taxon>
        <taxon>Pseudomonadati</taxon>
        <taxon>Bacteroidota</taxon>
        <taxon>Flavobacteriia</taxon>
        <taxon>Flavobacteriales</taxon>
        <taxon>Flavobacteriaceae</taxon>
        <taxon>Winogradskyella</taxon>
    </lineage>
</organism>
<name>A0ABV6QA38_9FLAO</name>
<dbReference type="InterPro" id="IPR041677">
    <property type="entry name" value="DNA2/NAM7_AAA_11"/>
</dbReference>
<dbReference type="Pfam" id="PF13086">
    <property type="entry name" value="AAA_11"/>
    <property type="match status" value="2"/>
</dbReference>
<dbReference type="SUPFAM" id="SSF52540">
    <property type="entry name" value="P-loop containing nucleoside triphosphate hydrolases"/>
    <property type="match status" value="1"/>
</dbReference>
<dbReference type="RefSeq" id="WP_386061602.1">
    <property type="nucleotide sequence ID" value="NZ_JBHLTQ010000003.1"/>
</dbReference>
<proteinExistence type="predicted"/>
<keyword evidence="3" id="KW-0547">Nucleotide-binding</keyword>
<protein>
    <submittedName>
        <fullName evidence="3">DEAD/DEAH box helicase</fullName>
    </submittedName>
</protein>
<dbReference type="Proteomes" id="UP001589832">
    <property type="component" value="Unassembled WGS sequence"/>
</dbReference>
<accession>A0ABV6QA38</accession>
<gene>
    <name evidence="3" type="ORF">ACFFGA_06890</name>
</gene>
<dbReference type="InterPro" id="IPR047187">
    <property type="entry name" value="SF1_C_Upf1"/>
</dbReference>
<comment type="caution">
    <text evidence="3">The sequence shown here is derived from an EMBL/GenBank/DDBJ whole genome shotgun (WGS) entry which is preliminary data.</text>
</comment>